<evidence type="ECO:0000259" key="6">
    <source>
        <dbReference type="PROSITE" id="PS51918"/>
    </source>
</evidence>
<dbReference type="InterPro" id="IPR023867">
    <property type="entry name" value="Sulphatase_maturase_rSAM"/>
</dbReference>
<keyword evidence="8" id="KW-1185">Reference proteome</keyword>
<reference evidence="8" key="1">
    <citation type="journal article" date="2019" name="Int. J. Syst. Evol. Microbiol.">
        <title>The Global Catalogue of Microorganisms (GCM) 10K type strain sequencing project: providing services to taxonomists for standard genome sequencing and annotation.</title>
        <authorList>
            <consortium name="The Broad Institute Genomics Platform"/>
            <consortium name="The Broad Institute Genome Sequencing Center for Infectious Disease"/>
            <person name="Wu L."/>
            <person name="Ma J."/>
        </authorList>
    </citation>
    <scope>NUCLEOTIDE SEQUENCE [LARGE SCALE GENOMIC DNA]</scope>
    <source>
        <strain evidence="8">CGMCC 4.1469</strain>
    </source>
</reference>
<feature type="domain" description="Radical SAM core" evidence="6">
    <location>
        <begin position="22"/>
        <end position="243"/>
    </location>
</feature>
<keyword evidence="2" id="KW-0949">S-adenosyl-L-methionine</keyword>
<dbReference type="CDD" id="cd01335">
    <property type="entry name" value="Radical_SAM"/>
    <property type="match status" value="1"/>
</dbReference>
<evidence type="ECO:0000256" key="2">
    <source>
        <dbReference type="ARBA" id="ARBA00022691"/>
    </source>
</evidence>
<evidence type="ECO:0000313" key="7">
    <source>
        <dbReference type="EMBL" id="MFC5888227.1"/>
    </source>
</evidence>
<keyword evidence="3" id="KW-0479">Metal-binding</keyword>
<evidence type="ECO:0000256" key="1">
    <source>
        <dbReference type="ARBA" id="ARBA00001966"/>
    </source>
</evidence>
<accession>A0ABW1F1E0</accession>
<dbReference type="SFLD" id="SFLDG01386">
    <property type="entry name" value="main_SPASM_domain-containing"/>
    <property type="match status" value="1"/>
</dbReference>
<dbReference type="Gene3D" id="3.20.20.70">
    <property type="entry name" value="Aldolase class I"/>
    <property type="match status" value="1"/>
</dbReference>
<organism evidence="7 8">
    <name type="scientific">Kitasatospora aburaviensis</name>
    <dbReference type="NCBI Taxonomy" id="67265"/>
    <lineage>
        <taxon>Bacteria</taxon>
        <taxon>Bacillati</taxon>
        <taxon>Actinomycetota</taxon>
        <taxon>Actinomycetes</taxon>
        <taxon>Kitasatosporales</taxon>
        <taxon>Streptomycetaceae</taxon>
        <taxon>Kitasatospora</taxon>
    </lineage>
</organism>
<dbReference type="InterPro" id="IPR023885">
    <property type="entry name" value="4Fe4S-binding_SPASM_dom"/>
</dbReference>
<name>A0ABW1F1E0_9ACTN</name>
<evidence type="ECO:0000313" key="8">
    <source>
        <dbReference type="Proteomes" id="UP001596067"/>
    </source>
</evidence>
<protein>
    <submittedName>
        <fullName evidence="7">Radical SAM/SPASM domain-containing protein</fullName>
    </submittedName>
</protein>
<dbReference type="PANTHER" id="PTHR43273:SF8">
    <property type="entry name" value="RADICAL SAM DOMAIN PROTEIN"/>
    <property type="match status" value="1"/>
</dbReference>
<dbReference type="InterPro" id="IPR013785">
    <property type="entry name" value="Aldolase_TIM"/>
</dbReference>
<dbReference type="SFLD" id="SFLDS00029">
    <property type="entry name" value="Radical_SAM"/>
    <property type="match status" value="1"/>
</dbReference>
<evidence type="ECO:0000256" key="5">
    <source>
        <dbReference type="ARBA" id="ARBA00023014"/>
    </source>
</evidence>
<proteinExistence type="predicted"/>
<dbReference type="SFLD" id="SFLDG01072">
    <property type="entry name" value="dehydrogenase_like"/>
    <property type="match status" value="1"/>
</dbReference>
<dbReference type="InterPro" id="IPR007197">
    <property type="entry name" value="rSAM"/>
</dbReference>
<evidence type="ECO:0000256" key="4">
    <source>
        <dbReference type="ARBA" id="ARBA00023004"/>
    </source>
</evidence>
<dbReference type="PANTHER" id="PTHR43273">
    <property type="entry name" value="ANAEROBIC SULFATASE-MATURATING ENZYME HOMOLOG ASLB-RELATED"/>
    <property type="match status" value="1"/>
</dbReference>
<sequence>MHRTIERHHHGIERLYRSLDSDDTSTAVSVIVKVRGETCNVDCLYCYEKRKEAPGGARVNAAQIGRLATLFRGRPLAVEIHGGEPLTAGKEHIAEILRELSALPRVVRITLQTNGVLLDEGWLDLFEDLCPTLHVGVSLDGDAQGNTWRVGYDGRPIYPRIARALNLLSDRGRSVGVIAAVTPAVLGRAEAVLDHLAGFGSVNAVSFVPCFDTAIRRPTAATGRRAPASRLLQQAAMGSDGGPAWAIHPDEYAEFVLAATARWIRAGYFAHLKLEPAVSAIRRLRGLGTGFCHFSDLKCDHVLTLYPDGRLGSCDELPWPQAQLTLLDTTNDQHEVARAQRSSTLLNQGKALMQRCTTCDYRSTCGGGCVATHWRMNLVDGQDAYCDHRMRVIDGVAALLAQPAHPDGAWCRTLRWRPRSPNSMRDVAGFAARWDDRTPPHNTVRLRTSSQGNINTIGRPGVHEADDLDPSHPQWRDAIEPGVWSLVHTVTSHWNLITYDSCEGHAYTDLELEPAVRKVGILARDQDEYADAASALCRAAVAAAAALPPAITVTLGRSMLTCETTGAVEPVLDLALQPGAGHSWDDYFAHLDDATVVLALALRDEHPSRGPACSCPVPAGRSACSPEETRS</sequence>
<comment type="cofactor">
    <cofactor evidence="1">
        <name>[4Fe-4S] cluster</name>
        <dbReference type="ChEBI" id="CHEBI:49883"/>
    </cofactor>
</comment>
<dbReference type="EMBL" id="JBHSOD010000037">
    <property type="protein sequence ID" value="MFC5888227.1"/>
    <property type="molecule type" value="Genomic_DNA"/>
</dbReference>
<dbReference type="SFLD" id="SFLDG01067">
    <property type="entry name" value="SPASM/twitch_domain_containing"/>
    <property type="match status" value="1"/>
</dbReference>
<dbReference type="InterPro" id="IPR058240">
    <property type="entry name" value="rSAM_sf"/>
</dbReference>
<dbReference type="NCBIfam" id="TIGR04085">
    <property type="entry name" value="rSAM_more_4Fe4S"/>
    <property type="match status" value="1"/>
</dbReference>
<dbReference type="PROSITE" id="PS51918">
    <property type="entry name" value="RADICAL_SAM"/>
    <property type="match status" value="1"/>
</dbReference>
<comment type="caution">
    <text evidence="7">The sequence shown here is derived from an EMBL/GenBank/DDBJ whole genome shotgun (WGS) entry which is preliminary data.</text>
</comment>
<gene>
    <name evidence="7" type="ORF">ACFP0N_25005</name>
</gene>
<keyword evidence="4" id="KW-0408">Iron</keyword>
<dbReference type="Proteomes" id="UP001596067">
    <property type="component" value="Unassembled WGS sequence"/>
</dbReference>
<dbReference type="RefSeq" id="WP_313763493.1">
    <property type="nucleotide sequence ID" value="NZ_BAAAVH010000112.1"/>
</dbReference>
<evidence type="ECO:0000256" key="3">
    <source>
        <dbReference type="ARBA" id="ARBA00022723"/>
    </source>
</evidence>
<keyword evidence="5" id="KW-0411">Iron-sulfur</keyword>
<dbReference type="SUPFAM" id="SSF102114">
    <property type="entry name" value="Radical SAM enzymes"/>
    <property type="match status" value="1"/>
</dbReference>
<dbReference type="Pfam" id="PF04055">
    <property type="entry name" value="Radical_SAM"/>
    <property type="match status" value="1"/>
</dbReference>